<feature type="domain" description="C2H2-type" evidence="9">
    <location>
        <begin position="244"/>
        <end position="273"/>
    </location>
</feature>
<evidence type="ECO:0000256" key="2">
    <source>
        <dbReference type="ARBA" id="ARBA00022723"/>
    </source>
</evidence>
<keyword evidence="2" id="KW-0479">Metal-binding</keyword>
<evidence type="ECO:0000256" key="7">
    <source>
        <dbReference type="PROSITE-ProRule" id="PRU00042"/>
    </source>
</evidence>
<sequence>MQSHTILPPIKFLLDSPNHDGNNVAAVSVSPHSNRQSFSSASSSPISTSPPITPLSSSFRLPSMSHQNKQPMTIANAMNLYGNGQTQVNIGSLLSPPKSPEASPSYFEQYGTQMVRQEQQLRRYAMPQPSYNAYPVYATTIKPSPTYSPIMTHYHQPQEQYHRYFNQHQQLSYQLQSVQLTQFDQFRNASAAAKRMAAPKSMIDDQSSTSSNTNRYQCPYCSKRFSRPSSLRIHTYSHTGEKPFMCTEPGCGRKFSVQSNMRRHLRVHRLGRPVKKMRYDGEVEGVKVHMNPAAVLRTC</sequence>
<feature type="compositionally biased region" description="Low complexity" evidence="8">
    <location>
        <begin position="37"/>
        <end position="59"/>
    </location>
</feature>
<gene>
    <name evidence="10" type="ORF">ALEPTO_LOCUS1912</name>
</gene>
<dbReference type="SMART" id="SM00355">
    <property type="entry name" value="ZnF_C2H2"/>
    <property type="match status" value="2"/>
</dbReference>
<dbReference type="Pfam" id="PF00096">
    <property type="entry name" value="zf-C2H2"/>
    <property type="match status" value="2"/>
</dbReference>
<dbReference type="PANTHER" id="PTHR16515:SF49">
    <property type="entry name" value="GASTRULA ZINC FINGER PROTEIN XLCGF49.1-LIKE-RELATED"/>
    <property type="match status" value="1"/>
</dbReference>
<dbReference type="InterPro" id="IPR036236">
    <property type="entry name" value="Znf_C2H2_sf"/>
</dbReference>
<reference evidence="10" key="1">
    <citation type="submission" date="2021-06" db="EMBL/GenBank/DDBJ databases">
        <authorList>
            <person name="Kallberg Y."/>
            <person name="Tangrot J."/>
            <person name="Rosling A."/>
        </authorList>
    </citation>
    <scope>NUCLEOTIDE SEQUENCE</scope>
    <source>
        <strain evidence="10">FL130A</strain>
    </source>
</reference>
<proteinExistence type="predicted"/>
<evidence type="ECO:0000256" key="3">
    <source>
        <dbReference type="ARBA" id="ARBA00022737"/>
    </source>
</evidence>
<dbReference type="FunFam" id="3.30.160.60:FF:001102">
    <property type="entry name" value="Transcription factor IIIA"/>
    <property type="match status" value="1"/>
</dbReference>
<dbReference type="PROSITE" id="PS50157">
    <property type="entry name" value="ZINC_FINGER_C2H2_2"/>
    <property type="match status" value="2"/>
</dbReference>
<keyword evidence="3" id="KW-0677">Repeat</keyword>
<keyword evidence="5" id="KW-0862">Zinc</keyword>
<comment type="subcellular location">
    <subcellularLocation>
        <location evidence="1">Nucleus</location>
    </subcellularLocation>
</comment>
<protein>
    <submittedName>
        <fullName evidence="10">11185_t:CDS:1</fullName>
    </submittedName>
</protein>
<evidence type="ECO:0000256" key="5">
    <source>
        <dbReference type="ARBA" id="ARBA00022833"/>
    </source>
</evidence>
<dbReference type="GO" id="GO:0005634">
    <property type="term" value="C:nucleus"/>
    <property type="evidence" value="ECO:0007669"/>
    <property type="project" value="UniProtKB-SubCell"/>
</dbReference>
<dbReference type="PROSITE" id="PS00028">
    <property type="entry name" value="ZINC_FINGER_C2H2_1"/>
    <property type="match status" value="2"/>
</dbReference>
<dbReference type="EMBL" id="CAJVPS010000243">
    <property type="protein sequence ID" value="CAG8468860.1"/>
    <property type="molecule type" value="Genomic_DNA"/>
</dbReference>
<evidence type="ECO:0000259" key="9">
    <source>
        <dbReference type="PROSITE" id="PS50157"/>
    </source>
</evidence>
<evidence type="ECO:0000256" key="1">
    <source>
        <dbReference type="ARBA" id="ARBA00004123"/>
    </source>
</evidence>
<dbReference type="Gene3D" id="3.30.160.60">
    <property type="entry name" value="Classic Zinc Finger"/>
    <property type="match status" value="2"/>
</dbReference>
<dbReference type="GO" id="GO:0008270">
    <property type="term" value="F:zinc ion binding"/>
    <property type="evidence" value="ECO:0007669"/>
    <property type="project" value="UniProtKB-KW"/>
</dbReference>
<evidence type="ECO:0000256" key="4">
    <source>
        <dbReference type="ARBA" id="ARBA00022771"/>
    </source>
</evidence>
<dbReference type="PANTHER" id="PTHR16515">
    <property type="entry name" value="PR DOMAIN ZINC FINGER PROTEIN"/>
    <property type="match status" value="1"/>
</dbReference>
<dbReference type="FunFam" id="3.30.160.60:FF:000145">
    <property type="entry name" value="Zinc finger protein 574"/>
    <property type="match status" value="1"/>
</dbReference>
<dbReference type="SUPFAM" id="SSF57667">
    <property type="entry name" value="beta-beta-alpha zinc fingers"/>
    <property type="match status" value="1"/>
</dbReference>
<accession>A0A9N8Z0Y1</accession>
<keyword evidence="4 7" id="KW-0863">Zinc-finger</keyword>
<dbReference type="InterPro" id="IPR050331">
    <property type="entry name" value="Zinc_finger"/>
</dbReference>
<feature type="domain" description="C2H2-type" evidence="9">
    <location>
        <begin position="216"/>
        <end position="243"/>
    </location>
</feature>
<keyword evidence="6" id="KW-0539">Nucleus</keyword>
<evidence type="ECO:0000313" key="11">
    <source>
        <dbReference type="Proteomes" id="UP000789508"/>
    </source>
</evidence>
<keyword evidence="11" id="KW-1185">Reference proteome</keyword>
<organism evidence="10 11">
    <name type="scientific">Ambispora leptoticha</name>
    <dbReference type="NCBI Taxonomy" id="144679"/>
    <lineage>
        <taxon>Eukaryota</taxon>
        <taxon>Fungi</taxon>
        <taxon>Fungi incertae sedis</taxon>
        <taxon>Mucoromycota</taxon>
        <taxon>Glomeromycotina</taxon>
        <taxon>Glomeromycetes</taxon>
        <taxon>Archaeosporales</taxon>
        <taxon>Ambisporaceae</taxon>
        <taxon>Ambispora</taxon>
    </lineage>
</organism>
<name>A0A9N8Z0Y1_9GLOM</name>
<dbReference type="GO" id="GO:0010468">
    <property type="term" value="P:regulation of gene expression"/>
    <property type="evidence" value="ECO:0007669"/>
    <property type="project" value="TreeGrafter"/>
</dbReference>
<comment type="caution">
    <text evidence="10">The sequence shown here is derived from an EMBL/GenBank/DDBJ whole genome shotgun (WGS) entry which is preliminary data.</text>
</comment>
<feature type="region of interest" description="Disordered" evidence="8">
    <location>
        <begin position="27"/>
        <end position="65"/>
    </location>
</feature>
<dbReference type="OrthoDB" id="6077919at2759"/>
<dbReference type="InterPro" id="IPR013087">
    <property type="entry name" value="Znf_C2H2_type"/>
</dbReference>
<dbReference type="AlphaFoldDB" id="A0A9N8Z0Y1"/>
<evidence type="ECO:0000313" key="10">
    <source>
        <dbReference type="EMBL" id="CAG8468860.1"/>
    </source>
</evidence>
<dbReference type="Proteomes" id="UP000789508">
    <property type="component" value="Unassembled WGS sequence"/>
</dbReference>
<evidence type="ECO:0000256" key="6">
    <source>
        <dbReference type="ARBA" id="ARBA00023242"/>
    </source>
</evidence>
<evidence type="ECO:0000256" key="8">
    <source>
        <dbReference type="SAM" id="MobiDB-lite"/>
    </source>
</evidence>